<dbReference type="Pfam" id="PF00646">
    <property type="entry name" value="F-box"/>
    <property type="match status" value="1"/>
</dbReference>
<name>A0AAF3EUG1_9BILA</name>
<dbReference type="Gene3D" id="3.80.10.10">
    <property type="entry name" value="Ribonuclease Inhibitor"/>
    <property type="match status" value="1"/>
</dbReference>
<dbReference type="WBParaSite" id="MBELARI_LOCUS17446">
    <property type="protein sequence ID" value="MBELARI_LOCUS17446"/>
    <property type="gene ID" value="MBELARI_LOCUS17446"/>
</dbReference>
<accession>A0AAF3EUG1</accession>
<proteinExistence type="predicted"/>
<protein>
    <submittedName>
        <fullName evidence="4">F-box domain-containing protein</fullName>
    </submittedName>
</protein>
<organism evidence="3 4">
    <name type="scientific">Mesorhabditis belari</name>
    <dbReference type="NCBI Taxonomy" id="2138241"/>
    <lineage>
        <taxon>Eukaryota</taxon>
        <taxon>Metazoa</taxon>
        <taxon>Ecdysozoa</taxon>
        <taxon>Nematoda</taxon>
        <taxon>Chromadorea</taxon>
        <taxon>Rhabditida</taxon>
        <taxon>Rhabditina</taxon>
        <taxon>Rhabditomorpha</taxon>
        <taxon>Rhabditoidea</taxon>
        <taxon>Rhabditidae</taxon>
        <taxon>Mesorhabditinae</taxon>
        <taxon>Mesorhabditis</taxon>
    </lineage>
</organism>
<dbReference type="Proteomes" id="UP000887575">
    <property type="component" value="Unassembled WGS sequence"/>
</dbReference>
<dbReference type="PANTHER" id="PTHR20872">
    <property type="match status" value="1"/>
</dbReference>
<sequence length="459" mass="54903">MENSEFGWADLPLPLLEQIFEILPIKYKGRAAQACFSWYCALKSDRCWRYFQYKDDIFVRRKFTQHSGWQNHIDHYRIRFLTAKVVTKWHRFEVIPVANLSNMYEFLRTISNFSEYYERNAGEEPLSGLRSFRFHWEMLIQKAALNQFNRDESSRQEDQNEKHKPDEVRDIGTGGTMLEGIWFFLQHLYGLKIWLFFNEKLEEFYLLNATLYRKSIMYLGLFLNLRKLVVSPQHIDDDSLILIGDLQYLKTFMLVQTEKTSEERSCSRQAWEKFKESNRKRTKLYLVLSGRCKKEMLIQMGAPVHSIIWENYIGQLTKDLAQQIYSEYFETLTEFIQKGLERKKRENKFSERADIPAVEIMNHCTQLQYFALRERISTATALILALKAKEMCCKLCIRQNALLKRNCWPSTDFIFYGIKVSRKWILNICFDYDLTAEKILEITRDTRCIMNDQQYKSFI</sequence>
<evidence type="ECO:0000313" key="4">
    <source>
        <dbReference type="WBParaSite" id="MBELARI_LOCUS17446"/>
    </source>
</evidence>
<reference evidence="4" key="1">
    <citation type="submission" date="2024-02" db="UniProtKB">
        <authorList>
            <consortium name="WormBaseParasite"/>
        </authorList>
    </citation>
    <scope>IDENTIFICATION</scope>
</reference>
<dbReference type="InterPro" id="IPR036047">
    <property type="entry name" value="F-box-like_dom_sf"/>
</dbReference>
<evidence type="ECO:0000256" key="1">
    <source>
        <dbReference type="SAM" id="MobiDB-lite"/>
    </source>
</evidence>
<dbReference type="Gene3D" id="1.20.1280.50">
    <property type="match status" value="1"/>
</dbReference>
<feature type="region of interest" description="Disordered" evidence="1">
    <location>
        <begin position="150"/>
        <end position="169"/>
    </location>
</feature>
<dbReference type="AlphaFoldDB" id="A0AAF3EUG1"/>
<keyword evidence="3" id="KW-1185">Reference proteome</keyword>
<feature type="domain" description="F-box" evidence="2">
    <location>
        <begin position="8"/>
        <end position="49"/>
    </location>
</feature>
<dbReference type="PANTHER" id="PTHR20872:SF1">
    <property type="entry name" value="F-BOX DOMAIN-CONTAINING PROTEIN"/>
    <property type="match status" value="1"/>
</dbReference>
<dbReference type="InterPro" id="IPR032675">
    <property type="entry name" value="LRR_dom_sf"/>
</dbReference>
<dbReference type="InterPro" id="IPR001810">
    <property type="entry name" value="F-box_dom"/>
</dbReference>
<dbReference type="SUPFAM" id="SSF81383">
    <property type="entry name" value="F-box domain"/>
    <property type="match status" value="1"/>
</dbReference>
<evidence type="ECO:0000313" key="3">
    <source>
        <dbReference type="Proteomes" id="UP000887575"/>
    </source>
</evidence>
<evidence type="ECO:0000259" key="2">
    <source>
        <dbReference type="Pfam" id="PF00646"/>
    </source>
</evidence>